<dbReference type="AlphaFoldDB" id="A0A512MEQ8"/>
<keyword evidence="2" id="KW-1185">Reference proteome</keyword>
<dbReference type="Proteomes" id="UP000321577">
    <property type="component" value="Unassembled WGS sequence"/>
</dbReference>
<organism evidence="1 2">
    <name type="scientific">Brevifollis gellanilyticus</name>
    <dbReference type="NCBI Taxonomy" id="748831"/>
    <lineage>
        <taxon>Bacteria</taxon>
        <taxon>Pseudomonadati</taxon>
        <taxon>Verrucomicrobiota</taxon>
        <taxon>Verrucomicrobiia</taxon>
        <taxon>Verrucomicrobiales</taxon>
        <taxon>Verrucomicrobiaceae</taxon>
    </lineage>
</organism>
<evidence type="ECO:0000313" key="2">
    <source>
        <dbReference type="Proteomes" id="UP000321577"/>
    </source>
</evidence>
<sequence>MSALQPDAETVMAVRQATGLAVMEAKELIQTSPELAQRVLDGHKVRFITRLAKLPVELREKILEASDSQRDEHFLCDPIESDPVVGATIRETLERVGCELETARGRYQMGLCHSIWRTAQSELLQKHGIVWYTPAQMNPGACFD</sequence>
<protein>
    <submittedName>
        <fullName evidence="1">Uncharacterized protein</fullName>
    </submittedName>
</protein>
<proteinExistence type="predicted"/>
<evidence type="ECO:0000313" key="1">
    <source>
        <dbReference type="EMBL" id="GEP45196.1"/>
    </source>
</evidence>
<reference evidence="1 2" key="1">
    <citation type="submission" date="2019-07" db="EMBL/GenBank/DDBJ databases">
        <title>Whole genome shotgun sequence of Brevifollis gellanilyticus NBRC 108608.</title>
        <authorList>
            <person name="Hosoyama A."/>
            <person name="Uohara A."/>
            <person name="Ohji S."/>
            <person name="Ichikawa N."/>
        </authorList>
    </citation>
    <scope>NUCLEOTIDE SEQUENCE [LARGE SCALE GENOMIC DNA]</scope>
    <source>
        <strain evidence="1 2">NBRC 108608</strain>
    </source>
</reference>
<dbReference type="RefSeq" id="WP_146853860.1">
    <property type="nucleotide sequence ID" value="NZ_BKAG01000044.1"/>
</dbReference>
<dbReference type="EMBL" id="BKAG01000044">
    <property type="protein sequence ID" value="GEP45196.1"/>
    <property type="molecule type" value="Genomic_DNA"/>
</dbReference>
<dbReference type="OrthoDB" id="192743at2"/>
<accession>A0A512MEQ8</accession>
<gene>
    <name evidence="1" type="ORF">BGE01nite_44870</name>
</gene>
<comment type="caution">
    <text evidence="1">The sequence shown here is derived from an EMBL/GenBank/DDBJ whole genome shotgun (WGS) entry which is preliminary data.</text>
</comment>
<name>A0A512MEQ8_9BACT</name>